<organism evidence="3 4">
    <name type="scientific">Paraliobacillus quinghaiensis</name>
    <dbReference type="NCBI Taxonomy" id="470815"/>
    <lineage>
        <taxon>Bacteria</taxon>
        <taxon>Bacillati</taxon>
        <taxon>Bacillota</taxon>
        <taxon>Bacilli</taxon>
        <taxon>Bacillales</taxon>
        <taxon>Bacillaceae</taxon>
        <taxon>Paraliobacillus</taxon>
    </lineage>
</organism>
<accession>A0A917WZ97</accession>
<feature type="chain" id="PRO_5037655644" description="DUF5067 domain-containing protein" evidence="2">
    <location>
        <begin position="23"/>
        <end position="162"/>
    </location>
</feature>
<evidence type="ECO:0000256" key="2">
    <source>
        <dbReference type="SAM" id="SignalP"/>
    </source>
</evidence>
<evidence type="ECO:0000313" key="3">
    <source>
        <dbReference type="EMBL" id="GGM43427.1"/>
    </source>
</evidence>
<gene>
    <name evidence="3" type="ORF">GCM10011351_31770</name>
</gene>
<dbReference type="RefSeq" id="WP_117157317.1">
    <property type="nucleotide sequence ID" value="NZ_BMLG01000036.1"/>
</dbReference>
<name>A0A917WZ97_9BACI</name>
<evidence type="ECO:0000313" key="4">
    <source>
        <dbReference type="Proteomes" id="UP000618460"/>
    </source>
</evidence>
<proteinExistence type="predicted"/>
<dbReference type="Proteomes" id="UP000618460">
    <property type="component" value="Unassembled WGS sequence"/>
</dbReference>
<keyword evidence="2" id="KW-0732">Signal</keyword>
<comment type="caution">
    <text evidence="3">The sequence shown here is derived from an EMBL/GenBank/DDBJ whole genome shotgun (WGS) entry which is preliminary data.</text>
</comment>
<reference evidence="3" key="2">
    <citation type="submission" date="2020-09" db="EMBL/GenBank/DDBJ databases">
        <authorList>
            <person name="Sun Q."/>
            <person name="Zhou Y."/>
        </authorList>
    </citation>
    <scope>NUCLEOTIDE SEQUENCE</scope>
    <source>
        <strain evidence="3">CGMCC 1.6333</strain>
    </source>
</reference>
<dbReference type="EMBL" id="BMLG01000036">
    <property type="protein sequence ID" value="GGM43427.1"/>
    <property type="molecule type" value="Genomic_DNA"/>
</dbReference>
<dbReference type="PROSITE" id="PS51257">
    <property type="entry name" value="PROKAR_LIPOPROTEIN"/>
    <property type="match status" value="1"/>
</dbReference>
<feature type="region of interest" description="Disordered" evidence="1">
    <location>
        <begin position="36"/>
        <end position="61"/>
    </location>
</feature>
<evidence type="ECO:0000256" key="1">
    <source>
        <dbReference type="SAM" id="MobiDB-lite"/>
    </source>
</evidence>
<sequence length="162" mass="18360">MSKKVGLLFAILLAMVSIIACTSEGQIGNQDNTKHEEIQKDNGQSNESPGANKDNENNDDNQEIFKLENGLIFSVHKEKQDSSWAYIITGYYEENGYEMKNLNIKIGSDSLYVAEPSLYLEDDLKKQPFVIESQEPLASIDYSVTYVSNYGEEEFHKSFNLK</sequence>
<feature type="signal peptide" evidence="2">
    <location>
        <begin position="1"/>
        <end position="22"/>
    </location>
</feature>
<protein>
    <recommendedName>
        <fullName evidence="5">DUF5067 domain-containing protein</fullName>
    </recommendedName>
</protein>
<dbReference type="AlphaFoldDB" id="A0A917WZ97"/>
<evidence type="ECO:0008006" key="5">
    <source>
        <dbReference type="Google" id="ProtNLM"/>
    </source>
</evidence>
<keyword evidence="4" id="KW-1185">Reference proteome</keyword>
<reference evidence="3" key="1">
    <citation type="journal article" date="2014" name="Int. J. Syst. Evol. Microbiol.">
        <title>Complete genome sequence of Corynebacterium casei LMG S-19264T (=DSM 44701T), isolated from a smear-ripened cheese.</title>
        <authorList>
            <consortium name="US DOE Joint Genome Institute (JGI-PGF)"/>
            <person name="Walter F."/>
            <person name="Albersmeier A."/>
            <person name="Kalinowski J."/>
            <person name="Ruckert C."/>
        </authorList>
    </citation>
    <scope>NUCLEOTIDE SEQUENCE</scope>
    <source>
        <strain evidence="3">CGMCC 1.6333</strain>
    </source>
</reference>